<keyword evidence="2" id="KW-1185">Reference proteome</keyword>
<dbReference type="EMBL" id="JAUHJR010000002">
    <property type="protein sequence ID" value="MDN4161133.1"/>
    <property type="molecule type" value="Genomic_DNA"/>
</dbReference>
<sequence length="254" mass="27556">MRTPTDINIANRTNYANSTPGGDRLAAAPALTVHARETLTDAMSTSPALAETMDIAAECAAFYAEVSADISNDTEGAVYALFCARDAIARFASHLQPLDSEARDEVLSALSAGHESSPHAESFWGVMRTMITLYLLLPVNDGWVRRRGIFGEDGTGYAVWETPTGDYVCDLLVFMSPWCDEDTLSIAADDALYGSAQALGPHGECLTQVRLIPPVGSHLARSYAWDGTWDYLDDSWLDLVNPADRADYAVPTNR</sequence>
<evidence type="ECO:0000313" key="1">
    <source>
        <dbReference type="EMBL" id="MDN4161133.1"/>
    </source>
</evidence>
<gene>
    <name evidence="1" type="ORF">QWY29_07160</name>
</gene>
<protein>
    <submittedName>
        <fullName evidence="1">Uncharacterized protein</fullName>
    </submittedName>
</protein>
<comment type="caution">
    <text evidence="1">The sequence shown here is derived from an EMBL/GenBank/DDBJ whole genome shotgun (WGS) entry which is preliminary data.</text>
</comment>
<reference evidence="1" key="1">
    <citation type="submission" date="2023-06" db="EMBL/GenBank/DDBJ databases">
        <title>Draft genome sequence of Nocardioides sp. SOB72.</title>
        <authorList>
            <person name="Zhang G."/>
        </authorList>
    </citation>
    <scope>NUCLEOTIDE SEQUENCE</scope>
    <source>
        <strain evidence="1">SOB72</strain>
    </source>
</reference>
<accession>A0ABT8ESW5</accession>
<organism evidence="1 2">
    <name type="scientific">Nocardioides abyssi</name>
    <dbReference type="NCBI Taxonomy" id="3058370"/>
    <lineage>
        <taxon>Bacteria</taxon>
        <taxon>Bacillati</taxon>
        <taxon>Actinomycetota</taxon>
        <taxon>Actinomycetes</taxon>
        <taxon>Propionibacteriales</taxon>
        <taxon>Nocardioidaceae</taxon>
        <taxon>Nocardioides</taxon>
    </lineage>
</organism>
<name>A0ABT8ESW5_9ACTN</name>
<dbReference type="RefSeq" id="WP_300960035.1">
    <property type="nucleotide sequence ID" value="NZ_JAUHJR010000002.1"/>
</dbReference>
<dbReference type="Proteomes" id="UP001168537">
    <property type="component" value="Unassembled WGS sequence"/>
</dbReference>
<proteinExistence type="predicted"/>
<evidence type="ECO:0000313" key="2">
    <source>
        <dbReference type="Proteomes" id="UP001168537"/>
    </source>
</evidence>